<evidence type="ECO:0000256" key="4">
    <source>
        <dbReference type="ARBA" id="ARBA00022419"/>
    </source>
</evidence>
<evidence type="ECO:0000256" key="2">
    <source>
        <dbReference type="ARBA" id="ARBA00008346"/>
    </source>
</evidence>
<evidence type="ECO:0000256" key="9">
    <source>
        <dbReference type="HAMAP-Rule" id="MF_00595"/>
    </source>
</evidence>
<keyword evidence="7 9" id="KW-0120">Carbon dioxide fixation</keyword>
<dbReference type="GO" id="GO:0015977">
    <property type="term" value="P:carbon fixation"/>
    <property type="evidence" value="ECO:0007669"/>
    <property type="project" value="UniProtKB-UniRule"/>
</dbReference>
<comment type="catalytic activity">
    <reaction evidence="8 9">
        <text>oxaloacetate + phosphate = phosphoenolpyruvate + hydrogencarbonate</text>
        <dbReference type="Rhea" id="RHEA:28370"/>
        <dbReference type="ChEBI" id="CHEBI:16452"/>
        <dbReference type="ChEBI" id="CHEBI:17544"/>
        <dbReference type="ChEBI" id="CHEBI:43474"/>
        <dbReference type="ChEBI" id="CHEBI:58702"/>
        <dbReference type="EC" id="4.1.1.31"/>
    </reaction>
</comment>
<dbReference type="PRINTS" id="PR00150">
    <property type="entry name" value="PEPCARBXLASE"/>
</dbReference>
<dbReference type="KEGG" id="bmeg:BG04_3106"/>
<dbReference type="InterPro" id="IPR018129">
    <property type="entry name" value="PEP_COase_Lys_AS"/>
</dbReference>
<dbReference type="PANTHER" id="PTHR30523:SF6">
    <property type="entry name" value="PHOSPHOENOLPYRUVATE CARBOXYLASE"/>
    <property type="match status" value="1"/>
</dbReference>
<evidence type="ECO:0000256" key="7">
    <source>
        <dbReference type="ARBA" id="ARBA00023300"/>
    </source>
</evidence>
<gene>
    <name evidence="9" type="primary">ppc</name>
    <name evidence="10" type="ORF">BG04_3106</name>
</gene>
<name>A0A0B6AKH4_PRIM2</name>
<dbReference type="HAMAP" id="MF_00595">
    <property type="entry name" value="PEPcase_type1"/>
    <property type="match status" value="1"/>
</dbReference>
<dbReference type="HOGENOM" id="CLU_006557_2_0_9"/>
<dbReference type="InterPro" id="IPR015813">
    <property type="entry name" value="Pyrv/PenolPyrv_kinase-like_dom"/>
</dbReference>
<dbReference type="AlphaFoldDB" id="A0A0B6AKH4"/>
<evidence type="ECO:0000313" key="10">
    <source>
        <dbReference type="EMBL" id="AJI21547.1"/>
    </source>
</evidence>
<dbReference type="GeneID" id="93641170"/>
<dbReference type="InterPro" id="IPR021135">
    <property type="entry name" value="PEP_COase"/>
</dbReference>
<dbReference type="GO" id="GO:0006099">
    <property type="term" value="P:tricarboxylic acid cycle"/>
    <property type="evidence" value="ECO:0007669"/>
    <property type="project" value="InterPro"/>
</dbReference>
<keyword evidence="6 9" id="KW-0456">Lyase</keyword>
<dbReference type="RefSeq" id="WP_016763122.1">
    <property type="nucleotide sequence ID" value="NZ_BCVB01000007.1"/>
</dbReference>
<comment type="function">
    <text evidence="1 9">Forms oxaloacetate, a four-carbon dicarboxylic acid source for the tricarboxylic acid cycle.</text>
</comment>
<evidence type="ECO:0000313" key="11">
    <source>
        <dbReference type="Proteomes" id="UP000031829"/>
    </source>
</evidence>
<comment type="subunit">
    <text evidence="9">Homotetramer.</text>
</comment>
<sequence length="922" mass="105985">MVTVEAAERQNSSTALRRDVKFLGQLLGKVLVHQGGEELLSKVEKIREVAKSLRENKDEVIYKEIKNEIVTLEQPMREQVIRAFAVYFHLVNIAEQNHRIRRRREYQQQEDSIMQPGSLESAVVSLKNNGVAPDVIANLLQTLSLELIITAHPTEATRRSVLDIHKRMAELLKNLDNPTLTKRERTEIEERLFSEVLILWQTNELRDRKPTVMDEVSNGLYYFDETLFEVLPQLHQELENSLQENYPEENWKVPNILRFGSWIGGDRDGNPNVTPKVTWQTLVKQRKLAIRKYKESLTQLRQRLSQSTKRVAVSDNLLDSINQEISLLPEKKRWRIKHEVYRCKLTIMLHKLNLVGESEAGYQRSEELLHDLFLIKDSLQKHQPQDYQLKSLCKLIRQVELFGFHLATLDIRNHSGEHEAAIKEIFHAVSLAEDYSALTEEKKVELLGKVLQDPRPVISFVENYSKETQQVIEVFNMIHRAHKEFGERSIEVYLISMTQSASDLLEVMVLAKEAGIYRLHADGRIESKLNIAPLLETIDDLTAGPKIMEQLFQLDFYREHLRKQQDLQEIMLGYSDGSKDGGTLTANWKLYKAQQEIHDMAKKYQVRLKFFHGRGGSLGRGGGPLNRSILSQPVETLGDGVKITEQGEVLSSRYALYDIAYRSLEQAVSALLTAAANVSQEAEQCDIRTHEWEETMDEISTASLRKYQELVFKDPDFLTYFKQATPLPELGALNIGSRPMSRKGSDRFEDLRAIPWVFAWTQSRQLLPAWYAAGTGLQHLVEKSGDIQLLQQMYKEWPFFRSTVDNLQMALTKADLMAAKEYTEMVQDPAISERIFTAIKKEYNLTKEMILQITGQKELMDHLPTIKESIKLRNPYVDPLTFLQVKVISKLREDEAGTLNEELLKEALLTINGIAAGLRNTG</sequence>
<evidence type="ECO:0000256" key="8">
    <source>
        <dbReference type="ARBA" id="ARBA00048995"/>
    </source>
</evidence>
<evidence type="ECO:0000256" key="3">
    <source>
        <dbReference type="ARBA" id="ARBA00012305"/>
    </source>
</evidence>
<dbReference type="Pfam" id="PF00311">
    <property type="entry name" value="PEPcase"/>
    <property type="match status" value="1"/>
</dbReference>
<dbReference type="EC" id="4.1.1.31" evidence="3 9"/>
<comment type="cofactor">
    <cofactor evidence="9">
        <name>Mg(2+)</name>
        <dbReference type="ChEBI" id="CHEBI:18420"/>
    </cofactor>
</comment>
<protein>
    <recommendedName>
        <fullName evidence="4 9">Phosphoenolpyruvate carboxylase</fullName>
        <shortName evidence="9">PEPC</shortName>
        <shortName evidence="9">PEPCase</shortName>
        <ecNumber evidence="3 9">4.1.1.31</ecNumber>
    </recommendedName>
</protein>
<keyword evidence="10" id="KW-0670">Pyruvate</keyword>
<dbReference type="GO" id="GO:0008964">
    <property type="term" value="F:phosphoenolpyruvate carboxylase activity"/>
    <property type="evidence" value="ECO:0007669"/>
    <property type="project" value="UniProtKB-UniRule"/>
</dbReference>
<comment type="similarity">
    <text evidence="2 9">Belongs to the PEPCase type 1 family.</text>
</comment>
<dbReference type="SUPFAM" id="SSF51621">
    <property type="entry name" value="Phosphoenolpyruvate/pyruvate domain"/>
    <property type="match status" value="1"/>
</dbReference>
<dbReference type="GO" id="GO:0000287">
    <property type="term" value="F:magnesium ion binding"/>
    <property type="evidence" value="ECO:0007669"/>
    <property type="project" value="UniProtKB-UniRule"/>
</dbReference>
<keyword evidence="5 9" id="KW-0460">Magnesium</keyword>
<dbReference type="PROSITE" id="PS00781">
    <property type="entry name" value="PEPCASE_1"/>
    <property type="match status" value="1"/>
</dbReference>
<organism evidence="10 11">
    <name type="scientific">Priestia megaterium (strain ATCC 14581 / DSM 32 / CCUG 1817 / JCM 2506 / NBRC 15308 / NCIMB 9376 / NCTC 10342 / NRRL B-14308 / VKM B-512 / Ford 19)</name>
    <name type="common">Bacillus megaterium</name>
    <dbReference type="NCBI Taxonomy" id="1348623"/>
    <lineage>
        <taxon>Bacteria</taxon>
        <taxon>Bacillati</taxon>
        <taxon>Bacillota</taxon>
        <taxon>Bacilli</taxon>
        <taxon>Bacillales</taxon>
        <taxon>Bacillaceae</taxon>
        <taxon>Priestia</taxon>
    </lineage>
</organism>
<accession>A0A0B6AKH4</accession>
<dbReference type="NCBIfam" id="NF000584">
    <property type="entry name" value="PRK00009.1"/>
    <property type="match status" value="1"/>
</dbReference>
<dbReference type="GO" id="GO:0006107">
    <property type="term" value="P:oxaloacetate metabolic process"/>
    <property type="evidence" value="ECO:0007669"/>
    <property type="project" value="UniProtKB-UniRule"/>
</dbReference>
<evidence type="ECO:0000256" key="1">
    <source>
        <dbReference type="ARBA" id="ARBA00003670"/>
    </source>
</evidence>
<reference evidence="10 11" key="1">
    <citation type="journal article" date="2015" name="Genome Announc.">
        <title>Complete genome sequences for 35 biothreat assay-relevant bacillus species.</title>
        <authorList>
            <person name="Johnson S.L."/>
            <person name="Daligault H.E."/>
            <person name="Davenport K.W."/>
            <person name="Jaissle J."/>
            <person name="Frey K.G."/>
            <person name="Ladner J.T."/>
            <person name="Broomall S.M."/>
            <person name="Bishop-Lilly K.A."/>
            <person name="Bruce D.C."/>
            <person name="Gibbons H.S."/>
            <person name="Coyne S.R."/>
            <person name="Lo C.C."/>
            <person name="Meincke L."/>
            <person name="Munk A.C."/>
            <person name="Koroleva G.I."/>
            <person name="Rosenzweig C.N."/>
            <person name="Palacios G.F."/>
            <person name="Redden C.L."/>
            <person name="Minogue T.D."/>
            <person name="Chain P.S."/>
        </authorList>
    </citation>
    <scope>NUCLEOTIDE SEQUENCE [LARGE SCALE GENOMIC DNA]</scope>
    <source>
        <strain evidence="11">ATCC 14581 / DSM 32 / JCM 2506 / NBRC 15308 / NCIMB 9376 / NCTC 10342 / NRRL B-14308 / VKM B-512</strain>
    </source>
</reference>
<dbReference type="Gene3D" id="1.20.1440.90">
    <property type="entry name" value="Phosphoenolpyruvate/pyruvate domain"/>
    <property type="match status" value="1"/>
</dbReference>
<proteinExistence type="inferred from homology"/>
<dbReference type="EMBL" id="CP009920">
    <property type="protein sequence ID" value="AJI21547.1"/>
    <property type="molecule type" value="Genomic_DNA"/>
</dbReference>
<evidence type="ECO:0000256" key="5">
    <source>
        <dbReference type="ARBA" id="ARBA00022842"/>
    </source>
</evidence>
<evidence type="ECO:0000256" key="6">
    <source>
        <dbReference type="ARBA" id="ARBA00023239"/>
    </source>
</evidence>
<feature type="active site" evidence="9">
    <location>
        <position position="579"/>
    </location>
</feature>
<feature type="active site" evidence="9">
    <location>
        <position position="152"/>
    </location>
</feature>
<dbReference type="GO" id="GO:0005829">
    <property type="term" value="C:cytosol"/>
    <property type="evidence" value="ECO:0007669"/>
    <property type="project" value="TreeGrafter"/>
</dbReference>
<dbReference type="Proteomes" id="UP000031829">
    <property type="component" value="Chromosome"/>
</dbReference>
<dbReference type="InterPro" id="IPR022805">
    <property type="entry name" value="PEP_COase_bac/pln-type"/>
</dbReference>
<dbReference type="PANTHER" id="PTHR30523">
    <property type="entry name" value="PHOSPHOENOLPYRUVATE CARBOXYLASE"/>
    <property type="match status" value="1"/>
</dbReference>